<dbReference type="PANTHER" id="PTHR44688:SF16">
    <property type="entry name" value="DNA-BINDING TRANSCRIPTIONAL ACTIVATOR DEVR_DOSR"/>
    <property type="match status" value="1"/>
</dbReference>
<dbReference type="SUPFAM" id="SSF46894">
    <property type="entry name" value="C-terminal effector domain of the bipartite response regulators"/>
    <property type="match status" value="1"/>
</dbReference>
<dbReference type="GO" id="GO:0003677">
    <property type="term" value="F:DNA binding"/>
    <property type="evidence" value="ECO:0007669"/>
    <property type="project" value="UniProtKB-KW"/>
</dbReference>
<keyword evidence="7" id="KW-1185">Reference proteome</keyword>
<dbReference type="OrthoDB" id="4865864at2"/>
<feature type="region of interest" description="Disordered" evidence="4">
    <location>
        <begin position="37"/>
        <end position="66"/>
    </location>
</feature>
<proteinExistence type="predicted"/>
<evidence type="ECO:0000256" key="4">
    <source>
        <dbReference type="SAM" id="MobiDB-lite"/>
    </source>
</evidence>
<dbReference type="Pfam" id="PF00196">
    <property type="entry name" value="GerE"/>
    <property type="match status" value="1"/>
</dbReference>
<sequence length="122" mass="13397">MLVWQTVNSAFRRATSERLYAGTLGYDETRSRILAVERQGAQPVTRREPGPSPATEEGGPQRDELTAREREVIDAVSRAMTNRQIAQQLGISEGTVKRHLSNIFGKLGASSRMDAVRKAAAS</sequence>
<gene>
    <name evidence="6" type="ORF">DN069_06845</name>
</gene>
<name>A0A2X0KH40_9ACTN</name>
<dbReference type="InterPro" id="IPR016032">
    <property type="entry name" value="Sig_transdc_resp-reg_C-effctor"/>
</dbReference>
<comment type="caution">
    <text evidence="6">The sequence shown here is derived from an EMBL/GenBank/DDBJ whole genome shotgun (WGS) entry which is preliminary data.</text>
</comment>
<dbReference type="InterPro" id="IPR000792">
    <property type="entry name" value="Tscrpt_reg_LuxR_C"/>
</dbReference>
<dbReference type="GO" id="GO:0006355">
    <property type="term" value="P:regulation of DNA-templated transcription"/>
    <property type="evidence" value="ECO:0007669"/>
    <property type="project" value="InterPro"/>
</dbReference>
<protein>
    <recommendedName>
        <fullName evidence="5">HTH luxR-type domain-containing protein</fullName>
    </recommendedName>
</protein>
<feature type="domain" description="HTH luxR-type" evidence="5">
    <location>
        <begin position="58"/>
        <end position="122"/>
    </location>
</feature>
<evidence type="ECO:0000256" key="2">
    <source>
        <dbReference type="ARBA" id="ARBA00023125"/>
    </source>
</evidence>
<dbReference type="AlphaFoldDB" id="A0A2X0KH40"/>
<keyword evidence="1" id="KW-0805">Transcription regulation</keyword>
<evidence type="ECO:0000313" key="6">
    <source>
        <dbReference type="EMBL" id="RAG86399.1"/>
    </source>
</evidence>
<dbReference type="Proteomes" id="UP000248889">
    <property type="component" value="Unassembled WGS sequence"/>
</dbReference>
<evidence type="ECO:0000313" key="7">
    <source>
        <dbReference type="Proteomes" id="UP000248889"/>
    </source>
</evidence>
<organism evidence="6 7">
    <name type="scientific">Streptacidiphilus pinicola</name>
    <dbReference type="NCBI Taxonomy" id="2219663"/>
    <lineage>
        <taxon>Bacteria</taxon>
        <taxon>Bacillati</taxon>
        <taxon>Actinomycetota</taxon>
        <taxon>Actinomycetes</taxon>
        <taxon>Kitasatosporales</taxon>
        <taxon>Streptomycetaceae</taxon>
        <taxon>Streptacidiphilus</taxon>
    </lineage>
</organism>
<dbReference type="PROSITE" id="PS50043">
    <property type="entry name" value="HTH_LUXR_2"/>
    <property type="match status" value="1"/>
</dbReference>
<keyword evidence="3" id="KW-0804">Transcription</keyword>
<dbReference type="PANTHER" id="PTHR44688">
    <property type="entry name" value="DNA-BINDING TRANSCRIPTIONAL ACTIVATOR DEVR_DOSR"/>
    <property type="match status" value="1"/>
</dbReference>
<dbReference type="EMBL" id="QKYN01000028">
    <property type="protein sequence ID" value="RAG86399.1"/>
    <property type="molecule type" value="Genomic_DNA"/>
</dbReference>
<dbReference type="SMART" id="SM00421">
    <property type="entry name" value="HTH_LUXR"/>
    <property type="match status" value="1"/>
</dbReference>
<evidence type="ECO:0000256" key="3">
    <source>
        <dbReference type="ARBA" id="ARBA00023163"/>
    </source>
</evidence>
<dbReference type="PRINTS" id="PR00038">
    <property type="entry name" value="HTHLUXR"/>
</dbReference>
<dbReference type="CDD" id="cd06170">
    <property type="entry name" value="LuxR_C_like"/>
    <property type="match status" value="1"/>
</dbReference>
<evidence type="ECO:0000259" key="5">
    <source>
        <dbReference type="PROSITE" id="PS50043"/>
    </source>
</evidence>
<dbReference type="InterPro" id="IPR036388">
    <property type="entry name" value="WH-like_DNA-bd_sf"/>
</dbReference>
<accession>A0A2X0KH40</accession>
<evidence type="ECO:0000256" key="1">
    <source>
        <dbReference type="ARBA" id="ARBA00023015"/>
    </source>
</evidence>
<reference evidence="6 7" key="1">
    <citation type="submission" date="2018-06" db="EMBL/GenBank/DDBJ databases">
        <title>Streptacidiphilus pinicola sp. nov., isolated from pine grove soil.</title>
        <authorList>
            <person name="Roh S.G."/>
            <person name="Park S."/>
            <person name="Kim M.-K."/>
            <person name="Yun B.-R."/>
            <person name="Park J."/>
            <person name="Kim M.J."/>
            <person name="Kim Y.S."/>
            <person name="Kim S.B."/>
        </authorList>
    </citation>
    <scope>NUCLEOTIDE SEQUENCE [LARGE SCALE GENOMIC DNA]</scope>
    <source>
        <strain evidence="6 7">MMS16-CNU450</strain>
    </source>
</reference>
<keyword evidence="2" id="KW-0238">DNA-binding</keyword>
<dbReference type="Gene3D" id="1.10.10.10">
    <property type="entry name" value="Winged helix-like DNA-binding domain superfamily/Winged helix DNA-binding domain"/>
    <property type="match status" value="1"/>
</dbReference>